<dbReference type="PANTHER" id="PTHR10151">
    <property type="entry name" value="ECTONUCLEOTIDE PYROPHOSPHATASE/PHOSPHODIESTERASE"/>
    <property type="match status" value="1"/>
</dbReference>
<dbReference type="Pfam" id="PF01663">
    <property type="entry name" value="Phosphodiest"/>
    <property type="match status" value="1"/>
</dbReference>
<evidence type="ECO:0000313" key="2">
    <source>
        <dbReference type="Proteomes" id="UP000256485"/>
    </source>
</evidence>
<sequence length="385" mass="40673">MSSLPAAYAAAVSAGTVVPPRYGEASLTDVIPSVLAALGVEAMTNVLGLPSAHRYVVLLIDGLGWNLLHRYADEAPYLAALAADGRTVTASVPATTSTSLVTLGTGVPPGVHGVVGYTMAVPGTDQLLNTLRWDTTVEPLAWQPHTTAFERAEEAGVAVTTVSRKAFQGTGLTVAGLRGGDYVPADSAGQRIDRAVVASERGTRSLVYLYEGDLDWTAHRDGAHSAAWRHQLATIDAFVARLRKALPADAVLVITADHGMVDVPFDRRVDVDSDPALRRGVYLVGGDPRMRYLYTEAGATDEVVAAWRSRLGPDALVLTRGEAVDAGWFGPVEDRVLPRLGDVLIASLGDTAVECRNAFPTEPTLLGLHGSLTPDEMIVPLLIAV</sequence>
<dbReference type="AlphaFoldDB" id="A0A3D9V9E3"/>
<dbReference type="InterPro" id="IPR017850">
    <property type="entry name" value="Alkaline_phosphatase_core_sf"/>
</dbReference>
<dbReference type="RefSeq" id="WP_115852217.1">
    <property type="nucleotide sequence ID" value="NZ_QTUC01000001.1"/>
</dbReference>
<proteinExistence type="predicted"/>
<accession>A0A3D9V9E3</accession>
<dbReference type="EMBL" id="QTUC01000001">
    <property type="protein sequence ID" value="REF38137.1"/>
    <property type="molecule type" value="Genomic_DNA"/>
</dbReference>
<dbReference type="SUPFAM" id="SSF53649">
    <property type="entry name" value="Alkaline phosphatase-like"/>
    <property type="match status" value="1"/>
</dbReference>
<reference evidence="1 2" key="1">
    <citation type="submission" date="2018-08" db="EMBL/GenBank/DDBJ databases">
        <title>Sequencing the genomes of 1000 actinobacteria strains.</title>
        <authorList>
            <person name="Klenk H.-P."/>
        </authorList>
    </citation>
    <scope>NUCLEOTIDE SEQUENCE [LARGE SCALE GENOMIC DNA]</scope>
    <source>
        <strain evidence="1 2">DSM 22891</strain>
    </source>
</reference>
<evidence type="ECO:0000313" key="1">
    <source>
        <dbReference type="EMBL" id="REF38137.1"/>
    </source>
</evidence>
<dbReference type="GO" id="GO:0016787">
    <property type="term" value="F:hydrolase activity"/>
    <property type="evidence" value="ECO:0007669"/>
    <property type="project" value="UniProtKB-ARBA"/>
</dbReference>
<gene>
    <name evidence="1" type="ORF">DFJ64_3608</name>
</gene>
<organism evidence="1 2">
    <name type="scientific">Thermasporomyces composti</name>
    <dbReference type="NCBI Taxonomy" id="696763"/>
    <lineage>
        <taxon>Bacteria</taxon>
        <taxon>Bacillati</taxon>
        <taxon>Actinomycetota</taxon>
        <taxon>Actinomycetes</taxon>
        <taxon>Propionibacteriales</taxon>
        <taxon>Nocardioidaceae</taxon>
        <taxon>Thermasporomyces</taxon>
    </lineage>
</organism>
<dbReference type="Gene3D" id="3.40.720.10">
    <property type="entry name" value="Alkaline Phosphatase, subunit A"/>
    <property type="match status" value="1"/>
</dbReference>
<dbReference type="InterPro" id="IPR002591">
    <property type="entry name" value="Phosphodiest/P_Trfase"/>
</dbReference>
<dbReference type="OrthoDB" id="9779267at2"/>
<protein>
    <submittedName>
        <fullName evidence="1">Putative AlkP superfamily pyrophosphatase or phosphodiesterase</fullName>
    </submittedName>
</protein>
<dbReference type="PANTHER" id="PTHR10151:SF120">
    <property type="entry name" value="BIS(5'-ADENOSYL)-TRIPHOSPHATASE"/>
    <property type="match status" value="1"/>
</dbReference>
<keyword evidence="2" id="KW-1185">Reference proteome</keyword>
<comment type="caution">
    <text evidence="1">The sequence shown here is derived from an EMBL/GenBank/DDBJ whole genome shotgun (WGS) entry which is preliminary data.</text>
</comment>
<name>A0A3D9V9E3_THECX</name>
<dbReference type="Proteomes" id="UP000256485">
    <property type="component" value="Unassembled WGS sequence"/>
</dbReference>